<accession>A0A2T0T4M9</accession>
<reference evidence="1 2" key="1">
    <citation type="submission" date="2018-03" db="EMBL/GenBank/DDBJ databases">
        <title>Genomic Encyclopedia of Archaeal and Bacterial Type Strains, Phase II (KMG-II): from individual species to whole genera.</title>
        <authorList>
            <person name="Goeker M."/>
        </authorList>
    </citation>
    <scope>NUCLEOTIDE SEQUENCE [LARGE SCALE GENOMIC DNA]</scope>
    <source>
        <strain evidence="1 2">DSM 44720</strain>
    </source>
</reference>
<proteinExistence type="predicted"/>
<name>A0A2T0T4M9_9PSEU</name>
<organism evidence="1 2">
    <name type="scientific">Umezawaea tangerina</name>
    <dbReference type="NCBI Taxonomy" id="84725"/>
    <lineage>
        <taxon>Bacteria</taxon>
        <taxon>Bacillati</taxon>
        <taxon>Actinomycetota</taxon>
        <taxon>Actinomycetes</taxon>
        <taxon>Pseudonocardiales</taxon>
        <taxon>Pseudonocardiaceae</taxon>
        <taxon>Umezawaea</taxon>
    </lineage>
</organism>
<dbReference type="PANTHER" id="PTHR10151">
    <property type="entry name" value="ECTONUCLEOTIDE PYROPHOSPHATASE/PHOSPHODIESTERASE"/>
    <property type="match status" value="1"/>
</dbReference>
<dbReference type="InterPro" id="IPR002591">
    <property type="entry name" value="Phosphodiest/P_Trfase"/>
</dbReference>
<keyword evidence="2" id="KW-1185">Reference proteome</keyword>
<dbReference type="Proteomes" id="UP000239494">
    <property type="component" value="Unassembled WGS sequence"/>
</dbReference>
<dbReference type="AlphaFoldDB" id="A0A2T0T4M9"/>
<dbReference type="Gene3D" id="3.40.720.10">
    <property type="entry name" value="Alkaline Phosphatase, subunit A"/>
    <property type="match status" value="1"/>
</dbReference>
<dbReference type="OrthoDB" id="9779267at2"/>
<protein>
    <submittedName>
        <fullName evidence="1">Type I phosphodiesterase/nucleotide pyrophosphatase</fullName>
    </submittedName>
</protein>
<dbReference type="EMBL" id="PVTF01000006">
    <property type="protein sequence ID" value="PRY40617.1"/>
    <property type="molecule type" value="Genomic_DNA"/>
</dbReference>
<dbReference type="GO" id="GO:0016787">
    <property type="term" value="F:hydrolase activity"/>
    <property type="evidence" value="ECO:0007669"/>
    <property type="project" value="UniProtKB-ARBA"/>
</dbReference>
<evidence type="ECO:0000313" key="1">
    <source>
        <dbReference type="EMBL" id="PRY40617.1"/>
    </source>
</evidence>
<dbReference type="SUPFAM" id="SSF53649">
    <property type="entry name" value="Alkaline phosphatase-like"/>
    <property type="match status" value="1"/>
</dbReference>
<comment type="caution">
    <text evidence="1">The sequence shown here is derived from an EMBL/GenBank/DDBJ whole genome shotgun (WGS) entry which is preliminary data.</text>
</comment>
<gene>
    <name evidence="1" type="ORF">CLV43_106358</name>
</gene>
<evidence type="ECO:0000313" key="2">
    <source>
        <dbReference type="Proteomes" id="UP000239494"/>
    </source>
</evidence>
<sequence length="378" mass="39720">MVPRYGAGALSDVVPSLLAALGVAGMVNVLGVPSARRACLLLVDGLGWELLREHADAAPFLASLAGDPITAGFPSTTATSIAALGTGLTPGEHGVVGTTFVAGEDMVLNALSWSHHGAPSFTDLRDTLVPEEVQPHPTMFDRAAEAGLTVRVVAPHEQQRSGLSRAVLRGAPFAGVHAMGDLASASLDALRSADRVFCYSYHADLDKLGHLYGPGTEPWRLQLTYVDQLAASIARGLPKDTLLAVVADHGMVTVGDEDRIDYDTTPSLSAGVRLLGGEPRIRHIHTEPGATDDVLAAWQHLLGDKAWFLRRDDAIAAGLFGPVVSARVRPRIGDLVMAAHGTAVVVRSVVEPVFARLLGQHGSLTTAEQSVPLLLHSS</sequence>
<dbReference type="Pfam" id="PF01663">
    <property type="entry name" value="Phosphodiest"/>
    <property type="match status" value="1"/>
</dbReference>
<dbReference type="PANTHER" id="PTHR10151:SF120">
    <property type="entry name" value="BIS(5'-ADENOSYL)-TRIPHOSPHATASE"/>
    <property type="match status" value="1"/>
</dbReference>
<dbReference type="InterPro" id="IPR017850">
    <property type="entry name" value="Alkaline_phosphatase_core_sf"/>
</dbReference>
<dbReference type="RefSeq" id="WP_106189349.1">
    <property type="nucleotide sequence ID" value="NZ_PVTF01000006.1"/>
</dbReference>